<dbReference type="EMBL" id="CAJNIZ010042997">
    <property type="protein sequence ID" value="CAE7646461.1"/>
    <property type="molecule type" value="Genomic_DNA"/>
</dbReference>
<dbReference type="GO" id="GO:0005737">
    <property type="term" value="C:cytoplasm"/>
    <property type="evidence" value="ECO:0007669"/>
    <property type="project" value="TreeGrafter"/>
</dbReference>
<dbReference type="AlphaFoldDB" id="A0A812VQE1"/>
<reference evidence="6" key="1">
    <citation type="submission" date="2021-02" db="EMBL/GenBank/DDBJ databases">
        <authorList>
            <person name="Dougan E. K."/>
            <person name="Rhodes N."/>
            <person name="Thang M."/>
            <person name="Chan C."/>
        </authorList>
    </citation>
    <scope>NUCLEOTIDE SEQUENCE</scope>
</reference>
<dbReference type="InterPro" id="IPR011009">
    <property type="entry name" value="Kinase-like_dom_sf"/>
</dbReference>
<keyword evidence="2" id="KW-0808">Transferase</keyword>
<dbReference type="Gene3D" id="3.20.200.10">
    <property type="entry name" value="MHCK/EF2 kinase"/>
    <property type="match status" value="1"/>
</dbReference>
<dbReference type="PANTHER" id="PTHR47763">
    <property type="entry name" value="ALPHA-PROTEIN KINASE VWKA"/>
    <property type="match status" value="1"/>
</dbReference>
<evidence type="ECO:0000256" key="3">
    <source>
        <dbReference type="ARBA" id="ARBA00022777"/>
    </source>
</evidence>
<comment type="caution">
    <text evidence="6">The sequence shown here is derived from an EMBL/GenBank/DDBJ whole genome shotgun (WGS) entry which is preliminary data.</text>
</comment>
<evidence type="ECO:0000259" key="5">
    <source>
        <dbReference type="PROSITE" id="PS51158"/>
    </source>
</evidence>
<dbReference type="Pfam" id="PF02816">
    <property type="entry name" value="Alpha_kinase"/>
    <property type="match status" value="1"/>
</dbReference>
<evidence type="ECO:0000313" key="6">
    <source>
        <dbReference type="EMBL" id="CAE7646461.1"/>
    </source>
</evidence>
<accession>A0A812VQE1</accession>
<evidence type="ECO:0000313" key="7">
    <source>
        <dbReference type="Proteomes" id="UP000649617"/>
    </source>
</evidence>
<dbReference type="PANTHER" id="PTHR47763:SF1">
    <property type="entry name" value="DUF659 DOMAIN-CONTAINING PROTEIN"/>
    <property type="match status" value="1"/>
</dbReference>
<dbReference type="CDD" id="cd04515">
    <property type="entry name" value="Alpha_kinase"/>
    <property type="match status" value="1"/>
</dbReference>
<dbReference type="GO" id="GO:0005524">
    <property type="term" value="F:ATP binding"/>
    <property type="evidence" value="ECO:0007669"/>
    <property type="project" value="InterPro"/>
</dbReference>
<sequence>MADLEKLSQELRSRSASEHAQLESKDRAKKLKTLDAAFVVDCTSSMRGVLSNAKEKMKCIEEAVSQRLGVGACVRFAIVAYRDYEDTKHMQVLPFTSDLQRIQDFMCKLEACTNSRLPWDICEDVIGGLQEALALSWDAKTRILYLVCDAPPHGHRFYEKNDKNKRWDSFPADIKQWRPTDTAIEQSIKFSKTCVLRPEASPSAFVDCILESTSRTLRSSLTSSKTRQVCQKDQVHHLVAVKEDHDVQWDGSTSWPEYHVLVTSVTVLGLDRDPKQNTTCWQLRIRAQPFASGSMRWAFQLSAKAHKAAGYQGREAAFADVQTQAYARLFARDVSLEFPVPPLQFLDTWVVQPLCWKVAGYATMEPFIPGEYQKYTNNNGYTSPGAKLAETFSHFTWHHSGGCMQVTDLQGFGLQILTDPQIHSTCKGFFSRGNLGKHGMDEFFVTHCCNDLCHRLGLRPSPMQLGFDAVSVADVSDTASVMSDCEQLSASGKLSCELCFGLVPTANKQQLADIFGKHGGWYCQACIPKIEAGKVRTTCRSCQKDFAYSAYVIKTKGCEVPDTCEQCQRDESWMFIDP</sequence>
<feature type="domain" description="Alpha-type protein kinase" evidence="5">
    <location>
        <begin position="247"/>
        <end position="461"/>
    </location>
</feature>
<dbReference type="Proteomes" id="UP000649617">
    <property type="component" value="Unassembled WGS sequence"/>
</dbReference>
<dbReference type="InterPro" id="IPR036465">
    <property type="entry name" value="vWFA_dom_sf"/>
</dbReference>
<dbReference type="SMART" id="SM00811">
    <property type="entry name" value="Alpha_kinase"/>
    <property type="match status" value="1"/>
</dbReference>
<dbReference type="GO" id="GO:0004674">
    <property type="term" value="F:protein serine/threonine kinase activity"/>
    <property type="evidence" value="ECO:0007669"/>
    <property type="project" value="UniProtKB-KW"/>
</dbReference>
<evidence type="ECO:0000256" key="1">
    <source>
        <dbReference type="ARBA" id="ARBA00022527"/>
    </source>
</evidence>
<gene>
    <name evidence="6" type="primary">vwkA</name>
    <name evidence="6" type="ORF">SPIL2461_LOCUS17187</name>
</gene>
<keyword evidence="7" id="KW-1185">Reference proteome</keyword>
<dbReference type="SUPFAM" id="SSF53300">
    <property type="entry name" value="vWA-like"/>
    <property type="match status" value="1"/>
</dbReference>
<dbReference type="Gene3D" id="3.40.50.410">
    <property type="entry name" value="von Willebrand factor, type A domain"/>
    <property type="match status" value="1"/>
</dbReference>
<name>A0A812VQE1_SYMPI</name>
<evidence type="ECO:0000256" key="4">
    <source>
        <dbReference type="SAM" id="MobiDB-lite"/>
    </source>
</evidence>
<dbReference type="PROSITE" id="PS51158">
    <property type="entry name" value="ALPHA_KINASE"/>
    <property type="match status" value="1"/>
</dbReference>
<keyword evidence="3" id="KW-0418">Kinase</keyword>
<keyword evidence="1" id="KW-0723">Serine/threonine-protein kinase</keyword>
<protein>
    <submittedName>
        <fullName evidence="6">VwkA protein</fullName>
    </submittedName>
</protein>
<dbReference type="InterPro" id="IPR004166">
    <property type="entry name" value="a-kinase_dom"/>
</dbReference>
<organism evidence="6 7">
    <name type="scientific">Symbiodinium pilosum</name>
    <name type="common">Dinoflagellate</name>
    <dbReference type="NCBI Taxonomy" id="2952"/>
    <lineage>
        <taxon>Eukaryota</taxon>
        <taxon>Sar</taxon>
        <taxon>Alveolata</taxon>
        <taxon>Dinophyceae</taxon>
        <taxon>Suessiales</taxon>
        <taxon>Symbiodiniaceae</taxon>
        <taxon>Symbiodinium</taxon>
    </lineage>
</organism>
<dbReference type="OrthoDB" id="417256at2759"/>
<evidence type="ECO:0000256" key="2">
    <source>
        <dbReference type="ARBA" id="ARBA00022679"/>
    </source>
</evidence>
<proteinExistence type="predicted"/>
<dbReference type="SUPFAM" id="SSF56112">
    <property type="entry name" value="Protein kinase-like (PK-like)"/>
    <property type="match status" value="1"/>
</dbReference>
<dbReference type="CDD" id="cd00198">
    <property type="entry name" value="vWFA"/>
    <property type="match status" value="1"/>
</dbReference>
<feature type="region of interest" description="Disordered" evidence="4">
    <location>
        <begin position="1"/>
        <end position="22"/>
    </location>
</feature>
<dbReference type="InterPro" id="IPR052969">
    <property type="entry name" value="Thr-specific_kinase-like"/>
</dbReference>